<dbReference type="EMBL" id="NWSH01000130">
    <property type="protein sequence ID" value="PCG79245.1"/>
    <property type="molecule type" value="Genomic_DNA"/>
</dbReference>
<feature type="region of interest" description="Disordered" evidence="1">
    <location>
        <begin position="76"/>
        <end position="119"/>
    </location>
</feature>
<accession>A0A2A4K4R1</accession>
<keyword evidence="2" id="KW-1133">Transmembrane helix</keyword>
<feature type="region of interest" description="Disordered" evidence="1">
    <location>
        <begin position="1"/>
        <end position="20"/>
    </location>
</feature>
<keyword evidence="2" id="KW-0472">Membrane</keyword>
<feature type="transmembrane region" description="Helical" evidence="2">
    <location>
        <begin position="42"/>
        <end position="65"/>
    </location>
</feature>
<sequence length="119" mass="12927">MDSAGDKAISWPDEDVVESTSDPNLTVSMISEELPALTVTTIVGMTVMMLIAIAAVFLLGVLIDCRQQRLLEKKMGEAKRVKTSRRVNTAPEEDNASIANNMEESGMSEPPAEALRHIP</sequence>
<proteinExistence type="predicted"/>
<dbReference type="AlphaFoldDB" id="A0A2A4K4R1"/>
<protein>
    <submittedName>
        <fullName evidence="3">Uncharacterized protein</fullName>
    </submittedName>
</protein>
<evidence type="ECO:0000256" key="2">
    <source>
        <dbReference type="SAM" id="Phobius"/>
    </source>
</evidence>
<evidence type="ECO:0000313" key="3">
    <source>
        <dbReference type="EMBL" id="PCG79245.1"/>
    </source>
</evidence>
<comment type="caution">
    <text evidence="3">The sequence shown here is derived from an EMBL/GenBank/DDBJ whole genome shotgun (WGS) entry which is preliminary data.</text>
</comment>
<organism evidence="3">
    <name type="scientific">Heliothis virescens</name>
    <name type="common">Tobacco budworm moth</name>
    <dbReference type="NCBI Taxonomy" id="7102"/>
    <lineage>
        <taxon>Eukaryota</taxon>
        <taxon>Metazoa</taxon>
        <taxon>Ecdysozoa</taxon>
        <taxon>Arthropoda</taxon>
        <taxon>Hexapoda</taxon>
        <taxon>Insecta</taxon>
        <taxon>Pterygota</taxon>
        <taxon>Neoptera</taxon>
        <taxon>Endopterygota</taxon>
        <taxon>Lepidoptera</taxon>
        <taxon>Glossata</taxon>
        <taxon>Ditrysia</taxon>
        <taxon>Noctuoidea</taxon>
        <taxon>Noctuidae</taxon>
        <taxon>Heliothinae</taxon>
        <taxon>Heliothis</taxon>
    </lineage>
</organism>
<gene>
    <name evidence="3" type="ORF">B5V51_1449</name>
</gene>
<reference evidence="3" key="1">
    <citation type="submission" date="2017-09" db="EMBL/GenBank/DDBJ databases">
        <title>Contemporary evolution of a Lepidopteran species, Heliothis virescens, in response to modern agricultural practices.</title>
        <authorList>
            <person name="Fritz M.L."/>
            <person name="Deyonke A.M."/>
            <person name="Papanicolaou A."/>
            <person name="Micinski S."/>
            <person name="Westbrook J."/>
            <person name="Gould F."/>
        </authorList>
    </citation>
    <scope>NUCLEOTIDE SEQUENCE [LARGE SCALE GENOMIC DNA]</scope>
    <source>
        <strain evidence="3">HvINT-</strain>
        <tissue evidence="3">Whole body</tissue>
    </source>
</reference>
<name>A0A2A4K4R1_HELVI</name>
<evidence type="ECO:0000256" key="1">
    <source>
        <dbReference type="SAM" id="MobiDB-lite"/>
    </source>
</evidence>
<keyword evidence="2" id="KW-0812">Transmembrane</keyword>